<evidence type="ECO:0000313" key="3">
    <source>
        <dbReference type="EMBL" id="PCE42736.1"/>
    </source>
</evidence>
<evidence type="ECO:0000259" key="2">
    <source>
        <dbReference type="Pfam" id="PF13309"/>
    </source>
</evidence>
<evidence type="ECO:0000259" key="1">
    <source>
        <dbReference type="Pfam" id="PF08348"/>
    </source>
</evidence>
<dbReference type="InterPro" id="IPR039446">
    <property type="entry name" value="DauR-like"/>
</dbReference>
<dbReference type="PANTHER" id="PTHR35568:SF1">
    <property type="entry name" value="TRANSCRIPTIONAL REGULATOR DAUR"/>
    <property type="match status" value="1"/>
</dbReference>
<dbReference type="Pfam" id="PF13309">
    <property type="entry name" value="HTH_22"/>
    <property type="match status" value="1"/>
</dbReference>
<name>A0A2A4FVD4_9SPHN</name>
<comment type="caution">
    <text evidence="3">The sequence shown here is derived from an EMBL/GenBank/DDBJ whole genome shotgun (WGS) entry which is preliminary data.</text>
</comment>
<feature type="domain" description="Transcriptional regulator DauR-like HTH" evidence="2">
    <location>
        <begin position="184"/>
        <end position="245"/>
    </location>
</feature>
<feature type="domain" description="YheO-like" evidence="1">
    <location>
        <begin position="37"/>
        <end position="159"/>
    </location>
</feature>
<dbReference type="PANTHER" id="PTHR35568">
    <property type="entry name" value="TRANSCRIPTIONAL REGULATOR DAUR"/>
    <property type="match status" value="1"/>
</dbReference>
<dbReference type="Pfam" id="PF08348">
    <property type="entry name" value="PAS_6"/>
    <property type="match status" value="1"/>
</dbReference>
<evidence type="ECO:0000313" key="4">
    <source>
        <dbReference type="Proteomes" id="UP000218934"/>
    </source>
</evidence>
<dbReference type="RefSeq" id="WP_066959651.1">
    <property type="nucleotide sequence ID" value="NZ_CP023449.1"/>
</dbReference>
<proteinExistence type="predicted"/>
<accession>A0A2A4FVD4</accession>
<organism evidence="3 4">
    <name type="scientific">Rhizorhabdus dicambivorans</name>
    <dbReference type="NCBI Taxonomy" id="1850238"/>
    <lineage>
        <taxon>Bacteria</taxon>
        <taxon>Pseudomonadati</taxon>
        <taxon>Pseudomonadota</taxon>
        <taxon>Alphaproteobacteria</taxon>
        <taxon>Sphingomonadales</taxon>
        <taxon>Sphingomonadaceae</taxon>
        <taxon>Rhizorhabdus</taxon>
    </lineage>
</organism>
<sequence length="263" mass="28446">MSALKLAAEGQEQVGMTRKSRAERKLDIADAPHHARLEALKCIAGALAKVVRADTEVIVHDLRRPEASIARIVNGHISNRREGQPILSSLSGDLAFDAVIHDAAVGEPNETRLIDSYETRTREGKTLASSSVIFFDEAGQPAAALCMNVDPQPFDQIQSALDSLVRRPKLPKATSSEPTVDTLVTDIITSALQVFNAPVSRLSKREKIAAVATMHERGLFSLRGSAEMAAEALGTTKFTIYNYLDEIKQSRTVGTDDTPDSLG</sequence>
<gene>
    <name evidence="3" type="ORF">COO09_07805</name>
</gene>
<dbReference type="AlphaFoldDB" id="A0A2A4FVD4"/>
<evidence type="ECO:0008006" key="5">
    <source>
        <dbReference type="Google" id="ProtNLM"/>
    </source>
</evidence>
<dbReference type="OrthoDB" id="9796595at2"/>
<dbReference type="EMBL" id="NWUF01000006">
    <property type="protein sequence ID" value="PCE42736.1"/>
    <property type="molecule type" value="Genomic_DNA"/>
</dbReference>
<dbReference type="InterPro" id="IPR039445">
    <property type="entry name" value="DauR-like_HTH"/>
</dbReference>
<dbReference type="InterPro" id="IPR013559">
    <property type="entry name" value="YheO"/>
</dbReference>
<keyword evidence="4" id="KW-1185">Reference proteome</keyword>
<protein>
    <recommendedName>
        <fullName evidence="5">Transcriptional regulator</fullName>
    </recommendedName>
</protein>
<reference evidence="3 4" key="1">
    <citation type="submission" date="2017-09" db="EMBL/GenBank/DDBJ databases">
        <title>The Catabolism of 3,6-Dichlorosalicylic acid is Initiated by the Cytochrome P450 Monooxygenase DsmABC in Rhizorhabdus dicambivorans Ndbn-20.</title>
        <authorList>
            <person name="Na L."/>
        </authorList>
    </citation>
    <scope>NUCLEOTIDE SEQUENCE [LARGE SCALE GENOMIC DNA]</scope>
    <source>
        <strain evidence="3 4">Ndbn-20m</strain>
    </source>
</reference>
<dbReference type="Proteomes" id="UP000218934">
    <property type="component" value="Unassembled WGS sequence"/>
</dbReference>